<evidence type="ECO:0000313" key="1">
    <source>
        <dbReference type="EMBL" id="KKM69184.1"/>
    </source>
</evidence>
<organism evidence="1">
    <name type="scientific">marine sediment metagenome</name>
    <dbReference type="NCBI Taxonomy" id="412755"/>
    <lineage>
        <taxon>unclassified sequences</taxon>
        <taxon>metagenomes</taxon>
        <taxon>ecological metagenomes</taxon>
    </lineage>
</organism>
<proteinExistence type="predicted"/>
<dbReference type="AlphaFoldDB" id="A0A0F9JH51"/>
<dbReference type="EMBL" id="LAZR01010032">
    <property type="protein sequence ID" value="KKM69184.1"/>
    <property type="molecule type" value="Genomic_DNA"/>
</dbReference>
<name>A0A0F9JH51_9ZZZZ</name>
<protein>
    <recommendedName>
        <fullName evidence="2">Tc1-like transposase DDE domain-containing protein</fullName>
    </recommendedName>
</protein>
<comment type="caution">
    <text evidence="1">The sequence shown here is derived from an EMBL/GenBank/DDBJ whole genome shotgun (WGS) entry which is preliminary data.</text>
</comment>
<evidence type="ECO:0008006" key="2">
    <source>
        <dbReference type="Google" id="ProtNLM"/>
    </source>
</evidence>
<reference evidence="1" key="1">
    <citation type="journal article" date="2015" name="Nature">
        <title>Complex archaea that bridge the gap between prokaryotes and eukaryotes.</title>
        <authorList>
            <person name="Spang A."/>
            <person name="Saw J.H."/>
            <person name="Jorgensen S.L."/>
            <person name="Zaremba-Niedzwiedzka K."/>
            <person name="Martijn J."/>
            <person name="Lind A.E."/>
            <person name="van Eijk R."/>
            <person name="Schleper C."/>
            <person name="Guy L."/>
            <person name="Ettema T.J."/>
        </authorList>
    </citation>
    <scope>NUCLEOTIDE SEQUENCE</scope>
</reference>
<accession>A0A0F9JH51</accession>
<sequence length="124" mass="14212">MAEHAGVMRWQVHQIWKAADLKPHRLRTFKISNDPHFAEKVCDVVGLYMNPPDNALILSVDEKTQIQAFDRTQPKLQLRPGQVERHTHDCNRHGTTSLYAAFNTLTGRVIGRVTQRNIVVPDTF</sequence>
<gene>
    <name evidence="1" type="ORF">LCGC14_1453360</name>
</gene>